<evidence type="ECO:0000256" key="4">
    <source>
        <dbReference type="ARBA" id="ARBA00022833"/>
    </source>
</evidence>
<proteinExistence type="inferred from homology"/>
<dbReference type="NCBIfam" id="NF041025">
    <property type="entry name" value="antiphage_deaminase"/>
    <property type="match status" value="1"/>
</dbReference>
<dbReference type="PANTHER" id="PTHR11086">
    <property type="entry name" value="DEOXYCYTIDYLATE DEAMINASE-RELATED"/>
    <property type="match status" value="1"/>
</dbReference>
<dbReference type="InterPro" id="IPR016192">
    <property type="entry name" value="APOBEC/CMP_deaminase_Zn-bd"/>
</dbReference>
<reference evidence="6 7" key="1">
    <citation type="submission" date="2019-07" db="EMBL/GenBank/DDBJ databases">
        <title>Genome sequencing of lignin-degrading bacterial isolates.</title>
        <authorList>
            <person name="Gladden J."/>
        </authorList>
    </citation>
    <scope>NUCLEOTIDE SEQUENCE [LARGE SCALE GENOMIC DNA]</scope>
    <source>
        <strain evidence="6 7">J11</strain>
    </source>
</reference>
<evidence type="ECO:0000256" key="2">
    <source>
        <dbReference type="ARBA" id="ARBA00022723"/>
    </source>
</evidence>
<dbReference type="GO" id="GO:0008270">
    <property type="term" value="F:zinc ion binding"/>
    <property type="evidence" value="ECO:0007669"/>
    <property type="project" value="InterPro"/>
</dbReference>
<dbReference type="GO" id="GO:0005737">
    <property type="term" value="C:cytoplasm"/>
    <property type="evidence" value="ECO:0007669"/>
    <property type="project" value="TreeGrafter"/>
</dbReference>
<dbReference type="InterPro" id="IPR002125">
    <property type="entry name" value="CMP_dCMP_dom"/>
</dbReference>
<name>A0A562BCN1_9BURK</name>
<evidence type="ECO:0000256" key="3">
    <source>
        <dbReference type="ARBA" id="ARBA00022801"/>
    </source>
</evidence>
<feature type="domain" description="CMP/dCMP-type deaminase" evidence="5">
    <location>
        <begin position="261"/>
        <end position="447"/>
    </location>
</feature>
<dbReference type="PANTHER" id="PTHR11086:SF18">
    <property type="entry name" value="DEOXYCYTIDYLATE DEAMINASE"/>
    <property type="match status" value="1"/>
</dbReference>
<accession>A0A562BCN1</accession>
<keyword evidence="7" id="KW-1185">Reference proteome</keyword>
<sequence length="541" mass="59565">MARTNLEVVQPQGQRRRSISALDDQGAIDKSLTAEIVIALCGPMGTPLHEVAKTFQDLLKGTDYNYQDVSIIRLSDEIRKLAGLSPDCSTKELIDKGNELREQHGNAYLARVAIKTITLAREELNVEHNAPQATLFDEDSDDDLKPIVSIRCCHIIDSIKNIDELRLLRSVYGDMLHVIGVYAPIEIRIDRLSKRTNRGDHVHLLIDRDSGEEVDYGQQVRETFPQSDFFLRVDSGTDSQLRSRAKRFLDLMLGTRIATPTQNERAMYAAYSAARNSACLSRQVGAALLSSDGEVLSTGWNDVPRPFGGLYETIDSSASVDKDHRCWNLEGGHCFNDEEKDLIARAVVSSLVRGGIINSDKQAEAIGLIRHGSQLKGLIEFSRAVHAEMHALLNAGAAHGAKVRGGRLFVTTYPCHSCARHIVAAGIKEVYFLEPYRKSLATKLHSDAITEREGDGLKVRILPFDGVAPSRFLKFFSANAEGRKDPQSGKMRARPPYPVTAITLEAIPTLESMAVRSLQFGLPQVVPDPVEGLGGGSSEDK</sequence>
<comment type="similarity">
    <text evidence="1">Belongs to the cytidine and deoxycytidylate deaminase family.</text>
</comment>
<dbReference type="Gene3D" id="3.40.50.300">
    <property type="entry name" value="P-loop containing nucleotide triphosphate hydrolases"/>
    <property type="match status" value="1"/>
</dbReference>
<keyword evidence="3" id="KW-0378">Hydrolase</keyword>
<evidence type="ECO:0000313" key="7">
    <source>
        <dbReference type="Proteomes" id="UP000318141"/>
    </source>
</evidence>
<dbReference type="AlphaFoldDB" id="A0A562BCN1"/>
<dbReference type="EMBL" id="VLJN01000028">
    <property type="protein sequence ID" value="TWG82719.1"/>
    <property type="molecule type" value="Genomic_DNA"/>
</dbReference>
<dbReference type="SUPFAM" id="SSF53927">
    <property type="entry name" value="Cytidine deaminase-like"/>
    <property type="match status" value="1"/>
</dbReference>
<dbReference type="PROSITE" id="PS00903">
    <property type="entry name" value="CYT_DCMP_DEAMINASES_1"/>
    <property type="match status" value="1"/>
</dbReference>
<evidence type="ECO:0000256" key="1">
    <source>
        <dbReference type="ARBA" id="ARBA00006576"/>
    </source>
</evidence>
<dbReference type="Gene3D" id="3.40.140.10">
    <property type="entry name" value="Cytidine Deaminase, domain 2"/>
    <property type="match status" value="1"/>
</dbReference>
<comment type="caution">
    <text evidence="6">The sequence shown here is derived from an EMBL/GenBank/DDBJ whole genome shotgun (WGS) entry which is preliminary data.</text>
</comment>
<protein>
    <submittedName>
        <fullName evidence="6">Deoxycytidylate deaminase</fullName>
    </submittedName>
</protein>
<gene>
    <name evidence="6" type="ORF">L602_003400000030</name>
</gene>
<keyword evidence="4" id="KW-0862">Zinc</keyword>
<evidence type="ECO:0000259" key="5">
    <source>
        <dbReference type="PROSITE" id="PS51747"/>
    </source>
</evidence>
<evidence type="ECO:0000313" key="6">
    <source>
        <dbReference type="EMBL" id="TWG82719.1"/>
    </source>
</evidence>
<dbReference type="InterPro" id="IPR015517">
    <property type="entry name" value="dCMP_deaminase-rel"/>
</dbReference>
<dbReference type="InterPro" id="IPR027417">
    <property type="entry name" value="P-loop_NTPase"/>
</dbReference>
<dbReference type="PROSITE" id="PS51747">
    <property type="entry name" value="CYT_DCMP_DEAMINASES_2"/>
    <property type="match status" value="1"/>
</dbReference>
<organism evidence="6 7">
    <name type="scientific">Cupriavidus gilardii J11</name>
    <dbReference type="NCBI Taxonomy" id="936133"/>
    <lineage>
        <taxon>Bacteria</taxon>
        <taxon>Pseudomonadati</taxon>
        <taxon>Pseudomonadota</taxon>
        <taxon>Betaproteobacteria</taxon>
        <taxon>Burkholderiales</taxon>
        <taxon>Burkholderiaceae</taxon>
        <taxon>Cupriavidus</taxon>
    </lineage>
</organism>
<dbReference type="OrthoDB" id="9788517at2"/>
<dbReference type="GO" id="GO:0004132">
    <property type="term" value="F:dCMP deaminase activity"/>
    <property type="evidence" value="ECO:0007669"/>
    <property type="project" value="TreeGrafter"/>
</dbReference>
<dbReference type="Pfam" id="PF00383">
    <property type="entry name" value="dCMP_cyt_deam_1"/>
    <property type="match status" value="1"/>
</dbReference>
<dbReference type="InterPro" id="IPR016193">
    <property type="entry name" value="Cytidine_deaminase-like"/>
</dbReference>
<dbReference type="Proteomes" id="UP000318141">
    <property type="component" value="Unassembled WGS sequence"/>
</dbReference>
<keyword evidence="2" id="KW-0479">Metal-binding</keyword>